<reference evidence="1" key="2">
    <citation type="journal article" date="2015" name="Data Brief">
        <title>Shoot transcriptome of the giant reed, Arundo donax.</title>
        <authorList>
            <person name="Barrero R.A."/>
            <person name="Guerrero F.D."/>
            <person name="Moolhuijzen P."/>
            <person name="Goolsby J.A."/>
            <person name="Tidwell J."/>
            <person name="Bellgard S.E."/>
            <person name="Bellgard M.I."/>
        </authorList>
    </citation>
    <scope>NUCLEOTIDE SEQUENCE</scope>
    <source>
        <tissue evidence="1">Shoot tissue taken approximately 20 cm above the soil surface</tissue>
    </source>
</reference>
<sequence length="55" mass="6287">MACKDKDSFFISMPSVLDTNAYLLNTNNYQVGQLLHVHTECHINVTCMIVYMTSM</sequence>
<dbReference type="EMBL" id="GBRH01166647">
    <property type="protein sequence ID" value="JAE31249.1"/>
    <property type="molecule type" value="Transcribed_RNA"/>
</dbReference>
<proteinExistence type="predicted"/>
<name>A0A0A9H621_ARUDO</name>
<evidence type="ECO:0000313" key="1">
    <source>
        <dbReference type="EMBL" id="JAE31249.1"/>
    </source>
</evidence>
<protein>
    <submittedName>
        <fullName evidence="1">Uncharacterized protein</fullName>
    </submittedName>
</protein>
<organism evidence="1">
    <name type="scientific">Arundo donax</name>
    <name type="common">Giant reed</name>
    <name type="synonym">Donax arundinaceus</name>
    <dbReference type="NCBI Taxonomy" id="35708"/>
    <lineage>
        <taxon>Eukaryota</taxon>
        <taxon>Viridiplantae</taxon>
        <taxon>Streptophyta</taxon>
        <taxon>Embryophyta</taxon>
        <taxon>Tracheophyta</taxon>
        <taxon>Spermatophyta</taxon>
        <taxon>Magnoliopsida</taxon>
        <taxon>Liliopsida</taxon>
        <taxon>Poales</taxon>
        <taxon>Poaceae</taxon>
        <taxon>PACMAD clade</taxon>
        <taxon>Arundinoideae</taxon>
        <taxon>Arundineae</taxon>
        <taxon>Arundo</taxon>
    </lineage>
</organism>
<reference evidence="1" key="1">
    <citation type="submission" date="2014-09" db="EMBL/GenBank/DDBJ databases">
        <authorList>
            <person name="Magalhaes I.L.F."/>
            <person name="Oliveira U."/>
            <person name="Santos F.R."/>
            <person name="Vidigal T.H.D.A."/>
            <person name="Brescovit A.D."/>
            <person name="Santos A.J."/>
        </authorList>
    </citation>
    <scope>NUCLEOTIDE SEQUENCE</scope>
    <source>
        <tissue evidence="1">Shoot tissue taken approximately 20 cm above the soil surface</tissue>
    </source>
</reference>
<accession>A0A0A9H621</accession>
<dbReference type="AlphaFoldDB" id="A0A0A9H621"/>